<evidence type="ECO:0000256" key="6">
    <source>
        <dbReference type="ARBA" id="ARBA00005159"/>
    </source>
</evidence>
<evidence type="ECO:0000256" key="12">
    <source>
        <dbReference type="ARBA" id="ARBA00022741"/>
    </source>
</evidence>
<evidence type="ECO:0000256" key="7">
    <source>
        <dbReference type="ARBA" id="ARBA00007490"/>
    </source>
</evidence>
<accession>A0ABV3Y725</accession>
<evidence type="ECO:0000256" key="4">
    <source>
        <dbReference type="ARBA" id="ARBA00003889"/>
    </source>
</evidence>
<comment type="similarity">
    <text evidence="7">Belongs to the CobU/CobP family.</text>
</comment>
<evidence type="ECO:0000313" key="19">
    <source>
        <dbReference type="Proteomes" id="UP001560267"/>
    </source>
</evidence>
<reference evidence="18 19" key="1">
    <citation type="submission" date="2024-07" db="EMBL/GenBank/DDBJ databases">
        <title>Draft Genome Sequence of Ferrimicrobium acidiphilum Strain YE2023, Isolated from a Pulp of Bioleach Reactor.</title>
        <authorList>
            <person name="Elkina Y.A."/>
            <person name="Bulaeva A.G."/>
            <person name="Beletsky A.V."/>
            <person name="Mardanov A.V."/>
        </authorList>
    </citation>
    <scope>NUCLEOTIDE SEQUENCE [LARGE SCALE GENOMIC DNA]</scope>
    <source>
        <strain evidence="18 19">YE2023</strain>
    </source>
</reference>
<dbReference type="Proteomes" id="UP001560267">
    <property type="component" value="Unassembled WGS sequence"/>
</dbReference>
<sequence length="175" mass="19045">MSPTTLVLGGTRSGKSAFAESLLDNEPAVHYIATLASSSDPSFTERVALHQRRRGPRYSVLELEEPRDLVRLLAFDDHPVLLDSIGTWLARIDVCETETIGVLTQQLIATLRVRRMPLVIVSEEVGLAVHPVTAAGRCFVDVLGAINQTLAREASQVFLVVAGIPIALHEFRHGG</sequence>
<evidence type="ECO:0000256" key="15">
    <source>
        <dbReference type="ARBA" id="ARBA00023134"/>
    </source>
</evidence>
<comment type="pathway">
    <text evidence="5">Cofactor biosynthesis; adenosylcobalamin biosynthesis; adenosylcobalamin from cob(II)yrinate a,c-diamide: step 6/7.</text>
</comment>
<dbReference type="InterPro" id="IPR027417">
    <property type="entry name" value="P-loop_NTPase"/>
</dbReference>
<keyword evidence="12" id="KW-0547">Nucleotide-binding</keyword>
<evidence type="ECO:0000313" key="18">
    <source>
        <dbReference type="EMBL" id="MEX6430333.1"/>
    </source>
</evidence>
<evidence type="ECO:0000256" key="10">
    <source>
        <dbReference type="ARBA" id="ARBA00022573"/>
    </source>
</evidence>
<organism evidence="18 19">
    <name type="scientific">Ferrimicrobium acidiphilum</name>
    <dbReference type="NCBI Taxonomy" id="121039"/>
    <lineage>
        <taxon>Bacteria</taxon>
        <taxon>Bacillati</taxon>
        <taxon>Actinomycetota</taxon>
        <taxon>Acidimicrobiia</taxon>
        <taxon>Acidimicrobiales</taxon>
        <taxon>Acidimicrobiaceae</taxon>
        <taxon>Ferrimicrobium</taxon>
    </lineage>
</organism>
<keyword evidence="19" id="KW-1185">Reference proteome</keyword>
<evidence type="ECO:0000256" key="11">
    <source>
        <dbReference type="ARBA" id="ARBA00022679"/>
    </source>
</evidence>
<comment type="function">
    <text evidence="4">Catalyzes ATP-dependent phosphorylation of adenosylcobinamide and addition of GMP to adenosylcobinamide phosphate.</text>
</comment>
<evidence type="ECO:0000256" key="1">
    <source>
        <dbReference type="ARBA" id="ARBA00000312"/>
    </source>
</evidence>
<gene>
    <name evidence="18" type="ORF">AB6A68_10890</name>
</gene>
<evidence type="ECO:0000256" key="9">
    <source>
        <dbReference type="ARBA" id="ARBA00012523"/>
    </source>
</evidence>
<dbReference type="GO" id="GO:0016301">
    <property type="term" value="F:kinase activity"/>
    <property type="evidence" value="ECO:0007669"/>
    <property type="project" value="UniProtKB-KW"/>
</dbReference>
<name>A0ABV3Y725_9ACTN</name>
<keyword evidence="10" id="KW-0169">Cobalamin biosynthesis</keyword>
<proteinExistence type="inferred from homology"/>
<evidence type="ECO:0000256" key="2">
    <source>
        <dbReference type="ARBA" id="ARBA00000711"/>
    </source>
</evidence>
<evidence type="ECO:0000256" key="13">
    <source>
        <dbReference type="ARBA" id="ARBA00022777"/>
    </source>
</evidence>
<evidence type="ECO:0000256" key="17">
    <source>
        <dbReference type="ARBA" id="ARBA00030571"/>
    </source>
</evidence>
<dbReference type="SUPFAM" id="SSF52540">
    <property type="entry name" value="P-loop containing nucleoside triphosphate hydrolases"/>
    <property type="match status" value="1"/>
</dbReference>
<evidence type="ECO:0000256" key="5">
    <source>
        <dbReference type="ARBA" id="ARBA00004692"/>
    </source>
</evidence>
<dbReference type="EC" id="2.7.7.62" evidence="9"/>
<dbReference type="Gene3D" id="3.40.50.300">
    <property type="entry name" value="P-loop containing nucleotide triphosphate hydrolases"/>
    <property type="match status" value="1"/>
</dbReference>
<comment type="catalytic activity">
    <reaction evidence="2">
        <text>adenosylcob(III)inamide phosphate + GTP + H(+) = adenosylcob(III)inamide-GDP + diphosphate</text>
        <dbReference type="Rhea" id="RHEA:22712"/>
        <dbReference type="ChEBI" id="CHEBI:15378"/>
        <dbReference type="ChEBI" id="CHEBI:33019"/>
        <dbReference type="ChEBI" id="CHEBI:37565"/>
        <dbReference type="ChEBI" id="CHEBI:58502"/>
        <dbReference type="ChEBI" id="CHEBI:60487"/>
        <dbReference type="EC" id="2.7.7.62"/>
    </reaction>
</comment>
<comment type="catalytic activity">
    <reaction evidence="1">
        <text>adenosylcob(III)inamide + ATP = adenosylcob(III)inamide phosphate + ADP + H(+)</text>
        <dbReference type="Rhea" id="RHEA:15769"/>
        <dbReference type="ChEBI" id="CHEBI:2480"/>
        <dbReference type="ChEBI" id="CHEBI:15378"/>
        <dbReference type="ChEBI" id="CHEBI:30616"/>
        <dbReference type="ChEBI" id="CHEBI:58502"/>
        <dbReference type="ChEBI" id="CHEBI:456216"/>
        <dbReference type="EC" id="2.7.1.156"/>
    </reaction>
</comment>
<dbReference type="PIRSF" id="PIRSF006135">
    <property type="entry name" value="CobU"/>
    <property type="match status" value="1"/>
</dbReference>
<dbReference type="EC" id="2.7.1.156" evidence="8"/>
<dbReference type="GO" id="GO:0016779">
    <property type="term" value="F:nucleotidyltransferase activity"/>
    <property type="evidence" value="ECO:0007669"/>
    <property type="project" value="UniProtKB-KW"/>
</dbReference>
<keyword evidence="18" id="KW-0548">Nucleotidyltransferase</keyword>
<dbReference type="CDD" id="cd00544">
    <property type="entry name" value="CobU"/>
    <property type="match status" value="1"/>
</dbReference>
<keyword evidence="15" id="KW-0342">GTP-binding</keyword>
<comment type="catalytic activity">
    <reaction evidence="3">
        <text>adenosylcob(III)inamide + GTP = adenosylcob(III)inamide phosphate + GDP + H(+)</text>
        <dbReference type="Rhea" id="RHEA:15765"/>
        <dbReference type="ChEBI" id="CHEBI:2480"/>
        <dbReference type="ChEBI" id="CHEBI:15378"/>
        <dbReference type="ChEBI" id="CHEBI:37565"/>
        <dbReference type="ChEBI" id="CHEBI:58189"/>
        <dbReference type="ChEBI" id="CHEBI:58502"/>
        <dbReference type="EC" id="2.7.1.156"/>
    </reaction>
</comment>
<comment type="caution">
    <text evidence="18">The sequence shown here is derived from an EMBL/GenBank/DDBJ whole genome shotgun (WGS) entry which is preliminary data.</text>
</comment>
<dbReference type="Pfam" id="PF02283">
    <property type="entry name" value="CobU"/>
    <property type="match status" value="1"/>
</dbReference>
<dbReference type="EMBL" id="JBFSHR010000047">
    <property type="protein sequence ID" value="MEX6430333.1"/>
    <property type="molecule type" value="Genomic_DNA"/>
</dbReference>
<keyword evidence="11" id="KW-0808">Transferase</keyword>
<comment type="pathway">
    <text evidence="6">Cofactor biosynthesis; adenosylcobalamin biosynthesis; adenosylcobalamin from cob(II)yrinate a,c-diamide: step 5/7.</text>
</comment>
<protein>
    <recommendedName>
        <fullName evidence="16">Adenosylcobinamide kinase</fullName>
        <ecNumber evidence="8">2.7.1.156</ecNumber>
        <ecNumber evidence="9">2.7.7.62</ecNumber>
    </recommendedName>
    <alternativeName>
        <fullName evidence="17">Adenosylcobinamide-phosphate guanylyltransferase</fullName>
    </alternativeName>
</protein>
<evidence type="ECO:0000256" key="8">
    <source>
        <dbReference type="ARBA" id="ARBA00012016"/>
    </source>
</evidence>
<keyword evidence="14" id="KW-0067">ATP-binding</keyword>
<evidence type="ECO:0000256" key="3">
    <source>
        <dbReference type="ARBA" id="ARBA00001522"/>
    </source>
</evidence>
<dbReference type="PANTHER" id="PTHR34848:SF1">
    <property type="entry name" value="BIFUNCTIONAL ADENOSYLCOBALAMIN BIOSYNTHESIS PROTEIN COBU"/>
    <property type="match status" value="1"/>
</dbReference>
<dbReference type="PANTHER" id="PTHR34848">
    <property type="match status" value="1"/>
</dbReference>
<dbReference type="RefSeq" id="WP_298382558.1">
    <property type="nucleotide sequence ID" value="NZ_JBFSHR010000047.1"/>
</dbReference>
<dbReference type="InterPro" id="IPR003203">
    <property type="entry name" value="CobU/CobP"/>
</dbReference>
<keyword evidence="13 18" id="KW-0418">Kinase</keyword>
<evidence type="ECO:0000256" key="14">
    <source>
        <dbReference type="ARBA" id="ARBA00022840"/>
    </source>
</evidence>
<evidence type="ECO:0000256" key="16">
    <source>
        <dbReference type="ARBA" id="ARBA00029570"/>
    </source>
</evidence>